<dbReference type="SUPFAM" id="SSF64288">
    <property type="entry name" value="Chorismate lyase-like"/>
    <property type="match status" value="1"/>
</dbReference>
<dbReference type="EMBL" id="JAMDNP010000072">
    <property type="protein sequence ID" value="MCY9764096.1"/>
    <property type="molecule type" value="Genomic_DNA"/>
</dbReference>
<gene>
    <name evidence="1" type="ORF">M5X12_26665</name>
</gene>
<keyword evidence="2" id="KW-1185">Reference proteome</keyword>
<comment type="caution">
    <text evidence="1">The sequence shown here is derived from an EMBL/GenBank/DDBJ whole genome shotgun (WGS) entry which is preliminary data.</text>
</comment>
<dbReference type="GeneID" id="94489170"/>
<proteinExistence type="predicted"/>
<dbReference type="Gene3D" id="3.40.1410.10">
    <property type="entry name" value="Chorismate lyase-like"/>
    <property type="match status" value="1"/>
</dbReference>
<dbReference type="Proteomes" id="UP001527181">
    <property type="component" value="Unassembled WGS sequence"/>
</dbReference>
<accession>A0ABT4H547</accession>
<protein>
    <submittedName>
        <fullName evidence="1">Chorismate pyruvate-lyase family protein</fullName>
    </submittedName>
</protein>
<reference evidence="1 2" key="1">
    <citation type="submission" date="2022-05" db="EMBL/GenBank/DDBJ databases">
        <title>Genome Sequencing of Bee-Associated Microbes.</title>
        <authorList>
            <person name="Dunlap C."/>
        </authorList>
    </citation>
    <scope>NUCLEOTIDE SEQUENCE [LARGE SCALE GENOMIC DNA]</scope>
    <source>
        <strain evidence="1 2">NRRL B-04010</strain>
    </source>
</reference>
<name>A0ABT4H547_PAEAL</name>
<organism evidence="1 2">
    <name type="scientific">Paenibacillus alvei</name>
    <name type="common">Bacillus alvei</name>
    <dbReference type="NCBI Taxonomy" id="44250"/>
    <lineage>
        <taxon>Bacteria</taxon>
        <taxon>Bacillati</taxon>
        <taxon>Bacillota</taxon>
        <taxon>Bacilli</taxon>
        <taxon>Bacillales</taxon>
        <taxon>Paenibacillaceae</taxon>
        <taxon>Paenibacillus</taxon>
    </lineage>
</organism>
<sequence length="204" mass="23250">MTDTNGKGSRHAGEALDFLQKLIFDLLLVTDGRTTDLLETLLNEKMCVTVIRQEQLKEEHADHQAESSGAPLYVRESILISDKSDFIVSHNIAIVNSKYVPESLFEKIAHKQEGIGKSISSMGLQSYRKVVDSGLKGQEEAVDLFQKPINLRIPERHSKIPYKRYDIFFQSVPGIHMLEYFNPEVVRYRLNKVNQFQNGGIKDE</sequence>
<dbReference type="Pfam" id="PF01947">
    <property type="entry name" value="Rv2949c-like"/>
    <property type="match status" value="1"/>
</dbReference>
<dbReference type="InterPro" id="IPR002800">
    <property type="entry name" value="Rv2949c-like"/>
</dbReference>
<evidence type="ECO:0000313" key="1">
    <source>
        <dbReference type="EMBL" id="MCY9764096.1"/>
    </source>
</evidence>
<keyword evidence="1" id="KW-0670">Pyruvate</keyword>
<evidence type="ECO:0000313" key="2">
    <source>
        <dbReference type="Proteomes" id="UP001527181"/>
    </source>
</evidence>
<dbReference type="RefSeq" id="WP_005545958.1">
    <property type="nucleotide sequence ID" value="NZ_JAKOBS010000040.1"/>
</dbReference>
<dbReference type="InterPro" id="IPR028978">
    <property type="entry name" value="Chorismate_lyase_/UTRA_dom_sf"/>
</dbReference>